<proteinExistence type="predicted"/>
<evidence type="ECO:0000313" key="2">
    <source>
        <dbReference type="EMBL" id="KIE45421.1"/>
    </source>
</evidence>
<dbReference type="STRING" id="29341.RSJ17_20925"/>
<dbReference type="Gene3D" id="2.120.10.30">
    <property type="entry name" value="TolB, C-terminal domain"/>
    <property type="match status" value="1"/>
</dbReference>
<dbReference type="EMBL" id="AYSO01000019">
    <property type="protein sequence ID" value="KIE45421.1"/>
    <property type="molecule type" value="Genomic_DNA"/>
</dbReference>
<dbReference type="InterPro" id="IPR012938">
    <property type="entry name" value="Glc/Sorbosone_DH"/>
</dbReference>
<dbReference type="RefSeq" id="WP_039635254.1">
    <property type="nucleotide sequence ID" value="NZ_AYSO01000019.1"/>
</dbReference>
<reference evidence="2 3" key="1">
    <citation type="journal article" date="2015" name="Infect. Genet. Evol.">
        <title>Genomic sequences of six botulinum neurotoxin-producing strains representing three clostridial species illustrate the mobility and diversity of botulinum neurotoxin genes.</title>
        <authorList>
            <person name="Smith T.J."/>
            <person name="Hill K.K."/>
            <person name="Xie G."/>
            <person name="Foley B.T."/>
            <person name="Williamson C.H."/>
            <person name="Foster J.T."/>
            <person name="Johnson S.L."/>
            <person name="Chertkov O."/>
            <person name="Teshima H."/>
            <person name="Gibbons H.S."/>
            <person name="Johnsky L.A."/>
            <person name="Karavis M.A."/>
            <person name="Smith L.A."/>
        </authorList>
    </citation>
    <scope>NUCLEOTIDE SEQUENCE [LARGE SCALE GENOMIC DNA]</scope>
    <source>
        <strain evidence="2 3">CDC 2741</strain>
    </source>
</reference>
<evidence type="ECO:0000259" key="1">
    <source>
        <dbReference type="Pfam" id="PF07995"/>
    </source>
</evidence>
<dbReference type="Proteomes" id="UP000031366">
    <property type="component" value="Unassembled WGS sequence"/>
</dbReference>
<dbReference type="OrthoDB" id="9770043at2"/>
<name>A0A0C1R4J8_9CLOT</name>
<feature type="domain" description="Glucose/Sorbosone dehydrogenase" evidence="1">
    <location>
        <begin position="45"/>
        <end position="350"/>
    </location>
</feature>
<dbReference type="SUPFAM" id="SSF50952">
    <property type="entry name" value="Soluble quinoprotein glucose dehydrogenase"/>
    <property type="match status" value="1"/>
</dbReference>
<accession>A0A0C1R4J8</accession>
<gene>
    <name evidence="2" type="ORF">U732_2664</name>
</gene>
<comment type="caution">
    <text evidence="2">The sequence shown here is derived from an EMBL/GenBank/DDBJ whole genome shotgun (WGS) entry which is preliminary data.</text>
</comment>
<organism evidence="2 3">
    <name type="scientific">Clostridium argentinense CDC 2741</name>
    <dbReference type="NCBI Taxonomy" id="1418104"/>
    <lineage>
        <taxon>Bacteria</taxon>
        <taxon>Bacillati</taxon>
        <taxon>Bacillota</taxon>
        <taxon>Clostridia</taxon>
        <taxon>Eubacteriales</taxon>
        <taxon>Clostridiaceae</taxon>
        <taxon>Clostridium</taxon>
    </lineage>
</organism>
<dbReference type="PANTHER" id="PTHR19328">
    <property type="entry name" value="HEDGEHOG-INTERACTING PROTEIN"/>
    <property type="match status" value="1"/>
</dbReference>
<keyword evidence="3" id="KW-1185">Reference proteome</keyword>
<evidence type="ECO:0000313" key="3">
    <source>
        <dbReference type="Proteomes" id="UP000031366"/>
    </source>
</evidence>
<protein>
    <recommendedName>
        <fullName evidence="1">Glucose/Sorbosone dehydrogenase domain-containing protein</fullName>
    </recommendedName>
</protein>
<dbReference type="AlphaFoldDB" id="A0A0C1R4J8"/>
<dbReference type="PANTHER" id="PTHR19328:SF13">
    <property type="entry name" value="HIPL1 PROTEIN"/>
    <property type="match status" value="1"/>
</dbReference>
<dbReference type="InterPro" id="IPR011042">
    <property type="entry name" value="6-blade_b-propeller_TolB-like"/>
</dbReference>
<sequence>MRERIYNILSNIILRSRNVANTKANIVISKEFPYEIEIIAENLYVPWAIAISDEGKVYFTERPGTIRVIEDGKLSTQPLITFGAPFISQGEGGLMGIVLDPNYSQNHYMYVMHSYVEGNQIYNRVVRLIERNNKAFIDRILLDKIPGGQIHNGGRIKIGPDKKLYITTGDAANPALAQELTSTAGKILRIELDGSIPVDNPILNSPIYSLGHRNPQGLAWNSKDILYASEHGQIGHDEINIIRPGANYGWPLVQGNEESKEIATQKPLIHSGEDTWAPSGIDFVNQGPWQGKLLVATLRGKQLLAISLNEDGTEVKNVESWLKNEYGRLREVIQAEDGSIYLTTSNMDGRGNPSVGDDKIIRLIPKKSDI</sequence>
<dbReference type="Pfam" id="PF07995">
    <property type="entry name" value="GSDH"/>
    <property type="match status" value="1"/>
</dbReference>
<dbReference type="InterPro" id="IPR011041">
    <property type="entry name" value="Quinoprot_gluc/sorb_DH_b-prop"/>
</dbReference>